<dbReference type="Proteomes" id="UP001197093">
    <property type="component" value="Unassembled WGS sequence"/>
</dbReference>
<feature type="compositionally biased region" description="Pro residues" evidence="1">
    <location>
        <begin position="20"/>
        <end position="29"/>
    </location>
</feature>
<gene>
    <name evidence="2" type="ORF">NEMBOFW57_003873</name>
</gene>
<accession>A0AAD4F5R2</accession>
<sequence>MAQPPSFSSNNPFRRKGPVPSAPAPPANIPPFDEADAPSPTPETVPALPSADRFRTQLHALSTSNQPPPATSFQKPKVVKKVRVQSPPPSSPESPRAENRFPPVTLDDEDSSSSDETDEAADPFSYASSTGSADVSDRGDDPQPVPLHRPPPNPFQKTLRELEFGAAEPEQNPATAQATTRGALDPPPPTTAPTKLVPPPPPPARNASVRGKKRPVSGAPDAALARKSSITTSGGKGKEQPPPPPRPRNRGNSGASIDAPVPVPVPLVPAVVGHSGAAGAPEKAEDLAGLETSASASAAGDILADLSALQREVDALRGVYQQAGTE</sequence>
<feature type="region of interest" description="Disordered" evidence="1">
    <location>
        <begin position="1"/>
        <end position="261"/>
    </location>
</feature>
<keyword evidence="3" id="KW-1185">Reference proteome</keyword>
<evidence type="ECO:0000256" key="1">
    <source>
        <dbReference type="SAM" id="MobiDB-lite"/>
    </source>
</evidence>
<comment type="caution">
    <text evidence="2">The sequence shown here is derived from an EMBL/GenBank/DDBJ whole genome shotgun (WGS) entry which is preliminary data.</text>
</comment>
<feature type="compositionally biased region" description="Polar residues" evidence="1">
    <location>
        <begin position="1"/>
        <end position="12"/>
    </location>
</feature>
<proteinExistence type="predicted"/>
<reference evidence="2" key="1">
    <citation type="submission" date="2023-02" db="EMBL/GenBank/DDBJ databases">
        <authorList>
            <person name="Palmer J.M."/>
        </authorList>
    </citation>
    <scope>NUCLEOTIDE SEQUENCE</scope>
    <source>
        <strain evidence="2">FW57</strain>
    </source>
</reference>
<name>A0AAD4F5R2_9PEZI</name>
<evidence type="ECO:0000313" key="2">
    <source>
        <dbReference type="EMBL" id="KAG7293816.1"/>
    </source>
</evidence>
<evidence type="ECO:0000313" key="3">
    <source>
        <dbReference type="Proteomes" id="UP001197093"/>
    </source>
</evidence>
<organism evidence="2 3">
    <name type="scientific">Staphylotrichum longicolle</name>
    <dbReference type="NCBI Taxonomy" id="669026"/>
    <lineage>
        <taxon>Eukaryota</taxon>
        <taxon>Fungi</taxon>
        <taxon>Dikarya</taxon>
        <taxon>Ascomycota</taxon>
        <taxon>Pezizomycotina</taxon>
        <taxon>Sordariomycetes</taxon>
        <taxon>Sordariomycetidae</taxon>
        <taxon>Sordariales</taxon>
        <taxon>Chaetomiaceae</taxon>
        <taxon>Staphylotrichum</taxon>
    </lineage>
</organism>
<dbReference type="EMBL" id="JAHCVI010000001">
    <property type="protein sequence ID" value="KAG7293816.1"/>
    <property type="molecule type" value="Genomic_DNA"/>
</dbReference>
<dbReference type="AlphaFoldDB" id="A0AAD4F5R2"/>
<protein>
    <submittedName>
        <fullName evidence="2">Uncharacterized protein</fullName>
    </submittedName>
</protein>
<feature type="compositionally biased region" description="Acidic residues" evidence="1">
    <location>
        <begin position="106"/>
        <end position="121"/>
    </location>
</feature>
<feature type="compositionally biased region" description="Pro residues" evidence="1">
    <location>
        <begin position="143"/>
        <end position="154"/>
    </location>
</feature>
<feature type="compositionally biased region" description="Pro residues" evidence="1">
    <location>
        <begin position="185"/>
        <end position="204"/>
    </location>
</feature>